<dbReference type="PROSITE" id="PS51186">
    <property type="entry name" value="GNAT"/>
    <property type="match status" value="1"/>
</dbReference>
<dbReference type="InterPro" id="IPR000182">
    <property type="entry name" value="GNAT_dom"/>
</dbReference>
<dbReference type="PANTHER" id="PTHR13947">
    <property type="entry name" value="GNAT FAMILY N-ACETYLTRANSFERASE"/>
    <property type="match status" value="1"/>
</dbReference>
<dbReference type="InterPro" id="IPR050769">
    <property type="entry name" value="NAT_camello-type"/>
</dbReference>
<evidence type="ECO:0000313" key="4">
    <source>
        <dbReference type="Proteomes" id="UP000285768"/>
    </source>
</evidence>
<keyword evidence="1" id="KW-0808">Transferase</keyword>
<gene>
    <name evidence="3" type="ORF">Leucomu_11835</name>
</gene>
<dbReference type="PANTHER" id="PTHR13947:SF37">
    <property type="entry name" value="LD18367P"/>
    <property type="match status" value="1"/>
</dbReference>
<evidence type="ECO:0000256" key="1">
    <source>
        <dbReference type="ARBA" id="ARBA00022679"/>
    </source>
</evidence>
<dbReference type="Gene3D" id="3.40.630.30">
    <property type="match status" value="1"/>
</dbReference>
<dbReference type="EMBL" id="CP035037">
    <property type="protein sequence ID" value="QAB18512.1"/>
    <property type="molecule type" value="Genomic_DNA"/>
</dbReference>
<evidence type="ECO:0000313" key="3">
    <source>
        <dbReference type="EMBL" id="QAB18512.1"/>
    </source>
</evidence>
<reference evidence="3 4" key="1">
    <citation type="submission" date="2019-01" db="EMBL/GenBank/DDBJ databases">
        <title>Leucobacter muris sp. nov. isolated from the nose of a laboratory mouse.</title>
        <authorList>
            <person name="Benga L."/>
            <person name="Sproeer C."/>
            <person name="Schumann P."/>
            <person name="Verbarg S."/>
            <person name="Bunk B."/>
            <person name="Engelhardt E."/>
            <person name="Benten P.M."/>
            <person name="Sager M."/>
        </authorList>
    </citation>
    <scope>NUCLEOTIDE SEQUENCE [LARGE SCALE GENOMIC DNA]</scope>
    <source>
        <strain evidence="3 4">DSM 101948</strain>
    </source>
</reference>
<dbReference type="InterPro" id="IPR016181">
    <property type="entry name" value="Acyl_CoA_acyltransferase"/>
</dbReference>
<dbReference type="Proteomes" id="UP000285768">
    <property type="component" value="Chromosome"/>
</dbReference>
<sequence>MRVDEIDATGELMRAAYGGDYRLDPAYLDEIADVRGRAETAQLWVAADQGSGAVLGSVTTPHPGRRLQRDSEADEMDLRLLGVAREARGRGIGELLVRHCAGLARERGVSRLVLHTASQMVAAQRLYERVGFERVRERERDFIAMGERRLLMVYALPV</sequence>
<evidence type="ECO:0000259" key="2">
    <source>
        <dbReference type="PROSITE" id="PS51186"/>
    </source>
</evidence>
<keyword evidence="4" id="KW-1185">Reference proteome</keyword>
<organism evidence="3 4">
    <name type="scientific">Leucobacter muris</name>
    <dbReference type="NCBI Taxonomy" id="1935379"/>
    <lineage>
        <taxon>Bacteria</taxon>
        <taxon>Bacillati</taxon>
        <taxon>Actinomycetota</taxon>
        <taxon>Actinomycetes</taxon>
        <taxon>Micrococcales</taxon>
        <taxon>Microbacteriaceae</taxon>
        <taxon>Leucobacter</taxon>
    </lineage>
</organism>
<accession>A0ABX5QHE5</accession>
<dbReference type="Pfam" id="PF00583">
    <property type="entry name" value="Acetyltransf_1"/>
    <property type="match status" value="1"/>
</dbReference>
<proteinExistence type="predicted"/>
<protein>
    <submittedName>
        <fullName evidence="3">GNAT family N-acetyltransferase</fullName>
    </submittedName>
</protein>
<dbReference type="SUPFAM" id="SSF55729">
    <property type="entry name" value="Acyl-CoA N-acyltransferases (Nat)"/>
    <property type="match status" value="1"/>
</dbReference>
<dbReference type="RefSeq" id="WP_128387348.1">
    <property type="nucleotide sequence ID" value="NZ_CP035037.1"/>
</dbReference>
<name>A0ABX5QHE5_9MICO</name>
<dbReference type="CDD" id="cd04301">
    <property type="entry name" value="NAT_SF"/>
    <property type="match status" value="1"/>
</dbReference>
<feature type="domain" description="N-acetyltransferase" evidence="2">
    <location>
        <begin position="1"/>
        <end position="157"/>
    </location>
</feature>